<accession>A0A069QF91</accession>
<dbReference type="NCBIfam" id="NF033709">
    <property type="entry name" value="PorV_fam"/>
    <property type="match status" value="1"/>
</dbReference>
<dbReference type="Gene3D" id="2.40.160.60">
    <property type="entry name" value="Outer membrane protein transport protein (OMPP1/FadL/TodX)"/>
    <property type="match status" value="1"/>
</dbReference>
<comment type="caution">
    <text evidence="2">The sequence shown here is derived from an EMBL/GenBank/DDBJ whole genome shotgun (WGS) entry which is preliminary data.</text>
</comment>
<dbReference type="HOGENOM" id="CLU_058805_0_0_10"/>
<reference evidence="2 3" key="1">
    <citation type="submission" date="2013-08" db="EMBL/GenBank/DDBJ databases">
        <authorList>
            <person name="Weinstock G."/>
            <person name="Sodergren E."/>
            <person name="Wylie T."/>
            <person name="Fulton L."/>
            <person name="Fulton R."/>
            <person name="Fronick C."/>
            <person name="O'Laughlin M."/>
            <person name="Godfrey J."/>
            <person name="Miner T."/>
            <person name="Herter B."/>
            <person name="Appelbaum E."/>
            <person name="Cordes M."/>
            <person name="Lek S."/>
            <person name="Wollam A."/>
            <person name="Pepin K.H."/>
            <person name="Palsikar V.B."/>
            <person name="Mitreva M."/>
            <person name="Wilson R.K."/>
        </authorList>
    </citation>
    <scope>NUCLEOTIDE SEQUENCE [LARGE SCALE GENOMIC DNA]</scope>
    <source>
        <strain evidence="2 3">ATCC 15930</strain>
    </source>
</reference>
<dbReference type="RefSeq" id="WP_018966865.1">
    <property type="nucleotide sequence ID" value="NZ_KB899212.1"/>
</dbReference>
<feature type="signal peptide" evidence="1">
    <location>
        <begin position="1"/>
        <end position="21"/>
    </location>
</feature>
<keyword evidence="3" id="KW-1185">Reference proteome</keyword>
<proteinExistence type="predicted"/>
<evidence type="ECO:0000313" key="2">
    <source>
        <dbReference type="EMBL" id="KDR51352.1"/>
    </source>
</evidence>
<dbReference type="Proteomes" id="UP000027442">
    <property type="component" value="Unassembled WGS sequence"/>
</dbReference>
<evidence type="ECO:0000256" key="1">
    <source>
        <dbReference type="SAM" id="SignalP"/>
    </source>
</evidence>
<keyword evidence="1" id="KW-0732">Signal</keyword>
<dbReference type="eggNOG" id="COG3637">
    <property type="taxonomic scope" value="Bacteria"/>
</dbReference>
<sequence length="316" mass="33594">MNSKHIIIACVALLGTTQAHAQGQDLSVLAANPDARTAAMGNAAVAADGMYLYNNPSAFLCANKKFSADASASIYEKTEGYEGTFGLYTATVGYKFANRHAAFAGFRYAGGLKLKGYDMLGEPTKDYQPYNWTIDLGYAYMIGNGFSAYAVGNVIFSHLSKNAVGGAFTIGASYQKSTTTAGNKSANLMLDAKVGAIGPQLDYGNGNKTTMPTYVAVGGALTVDVADKHQVGGAWSTRYFFQPSEYKVLMLGAGLEYTYNKMVSLRAGYKYGDRNLSHFTMGAGFKYGGLCLNGAYMLKTANAGSSYCTIGLGYDF</sequence>
<feature type="chain" id="PRO_5001665216" description="Outer membrane insertion signal domain protein" evidence="1">
    <location>
        <begin position="22"/>
        <end position="316"/>
    </location>
</feature>
<protein>
    <recommendedName>
        <fullName evidence="4">Outer membrane insertion signal domain protein</fullName>
    </recommendedName>
</protein>
<dbReference type="EMBL" id="JNGW01000112">
    <property type="protein sequence ID" value="KDR51352.1"/>
    <property type="molecule type" value="Genomic_DNA"/>
</dbReference>
<evidence type="ECO:0008006" key="4">
    <source>
        <dbReference type="Google" id="ProtNLM"/>
    </source>
</evidence>
<dbReference type="AlphaFoldDB" id="A0A069QF91"/>
<evidence type="ECO:0000313" key="3">
    <source>
        <dbReference type="Proteomes" id="UP000027442"/>
    </source>
</evidence>
<dbReference type="PATRIC" id="fig|1122985.7.peg.2667"/>
<organism evidence="2 3">
    <name type="scientific">Hoylesella loescheii DSM 19665 = JCM 12249 = ATCC 15930</name>
    <dbReference type="NCBI Taxonomy" id="1122985"/>
    <lineage>
        <taxon>Bacteria</taxon>
        <taxon>Pseudomonadati</taxon>
        <taxon>Bacteroidota</taxon>
        <taxon>Bacteroidia</taxon>
        <taxon>Bacteroidales</taxon>
        <taxon>Prevotellaceae</taxon>
        <taxon>Hoylesella</taxon>
    </lineage>
</organism>
<gene>
    <name evidence="2" type="ORF">HMPREF1991_02577</name>
</gene>
<name>A0A069QF91_HOYLO</name>